<evidence type="ECO:0000259" key="2">
    <source>
        <dbReference type="PROSITE" id="PS50887"/>
    </source>
</evidence>
<dbReference type="InterPro" id="IPR035919">
    <property type="entry name" value="EAL_sf"/>
</dbReference>
<dbReference type="EMBL" id="CYZU01000009">
    <property type="protein sequence ID" value="CUO10438.1"/>
    <property type="molecule type" value="Genomic_DNA"/>
</dbReference>
<sequence>MENNWEFFENLQELIFVIDMENHTMAYMNHSARNAFGCPDHKEYQNRKCYEILQGLSTPCPFCTDSVLAMGRFHDWEYTNPLTHVTYILRDTLFELNEKIYRIELAYDKNSRDIEKSERQSFTPDTKKFWDDNITPLSDGSTAFQTFIRNNYFDAEAFFRSVAIPDAPYYLYFGDLQSNLYYISDNMKDDFGFLDNIVYNLIDAWGEKISNEQDRMLYHEDLRHIMEQKKGVHSLRYRITDKNGITTWVHCRGIVKWSGDKNTALFFSGCVSRLDSDFSLDAVTGFLREQSALNDLAARNGTMETTLIVGFGLNHFTYINDSKGRASGDMLLRAISNCLLEKLGSLFTFYRLDGIRFMAVSKQNVSYNENEAVENIRLTIEECYSKQKLSTKQAASFGILHFPDNGDTPQEILENTMTLISIAKLNSDLKYSKFSSDVIAKQKDKSSMALSLSENVEKGCEGFRIVVQPIVSRDTGKIIGGETLLRWRYRGQEISPVVFIPLLEETRMILTVGKWVFGQVVSLCKQILVFQPDFLLSFNVSYLQILDDTFLPFIQQTIAEIGLLQGHLMLELTETHFDEMPIRLQEFVAECLKMGIKFALDDFGNGFSSLQMLFKYPVNVIKLDRTLMNEITHSSENLDFIMSIVYACHRSKKQVCVEGVETDAELEIVRQTDCDMIQGFYFYRPLEVADLLRGLEGDGGILAEGR</sequence>
<dbReference type="InterPro" id="IPR043128">
    <property type="entry name" value="Rev_trsase/Diguanyl_cyclase"/>
</dbReference>
<dbReference type="SUPFAM" id="SSF141868">
    <property type="entry name" value="EAL domain-like"/>
    <property type="match status" value="1"/>
</dbReference>
<dbReference type="GO" id="GO:0071111">
    <property type="term" value="F:cyclic-guanylate-specific phosphodiesterase activity"/>
    <property type="evidence" value="ECO:0007669"/>
    <property type="project" value="InterPro"/>
</dbReference>
<gene>
    <name evidence="3" type="primary">cph2_2</name>
    <name evidence="3" type="ORF">ERS852491_01286</name>
</gene>
<feature type="domain" description="GGDEF" evidence="2">
    <location>
        <begin position="304"/>
        <end position="436"/>
    </location>
</feature>
<dbReference type="PANTHER" id="PTHR33121:SF71">
    <property type="entry name" value="OXYGEN SENSOR PROTEIN DOSP"/>
    <property type="match status" value="1"/>
</dbReference>
<evidence type="ECO:0000313" key="3">
    <source>
        <dbReference type="EMBL" id="CUO10438.1"/>
    </source>
</evidence>
<evidence type="ECO:0000259" key="1">
    <source>
        <dbReference type="PROSITE" id="PS50883"/>
    </source>
</evidence>
<dbReference type="PANTHER" id="PTHR33121">
    <property type="entry name" value="CYCLIC DI-GMP PHOSPHODIESTERASE PDEF"/>
    <property type="match status" value="1"/>
</dbReference>
<dbReference type="InterPro" id="IPR029787">
    <property type="entry name" value="Nucleotide_cyclase"/>
</dbReference>
<dbReference type="Gene3D" id="3.30.450.20">
    <property type="entry name" value="PAS domain"/>
    <property type="match status" value="1"/>
</dbReference>
<reference evidence="3 4" key="1">
    <citation type="submission" date="2015-09" db="EMBL/GenBank/DDBJ databases">
        <authorList>
            <consortium name="Pathogen Informatics"/>
        </authorList>
    </citation>
    <scope>NUCLEOTIDE SEQUENCE [LARGE SCALE GENOMIC DNA]</scope>
    <source>
        <strain evidence="3 4">2789STDY5834876</strain>
    </source>
</reference>
<feature type="domain" description="EAL" evidence="1">
    <location>
        <begin position="445"/>
        <end position="699"/>
    </location>
</feature>
<dbReference type="RefSeq" id="WP_055152040.1">
    <property type="nucleotide sequence ID" value="NZ_CYZU01000009.1"/>
</dbReference>
<dbReference type="SMART" id="SM00052">
    <property type="entry name" value="EAL"/>
    <property type="match status" value="1"/>
</dbReference>
<evidence type="ECO:0000313" key="4">
    <source>
        <dbReference type="Proteomes" id="UP000095544"/>
    </source>
</evidence>
<dbReference type="Pfam" id="PF00990">
    <property type="entry name" value="GGDEF"/>
    <property type="match status" value="1"/>
</dbReference>
<dbReference type="SUPFAM" id="SSF55073">
    <property type="entry name" value="Nucleotide cyclase"/>
    <property type="match status" value="1"/>
</dbReference>
<dbReference type="InterPro" id="IPR001633">
    <property type="entry name" value="EAL_dom"/>
</dbReference>
<name>A0A174CFC5_9FIRM</name>
<dbReference type="OrthoDB" id="9805474at2"/>
<dbReference type="CDD" id="cd01948">
    <property type="entry name" value="EAL"/>
    <property type="match status" value="1"/>
</dbReference>
<proteinExistence type="predicted"/>
<dbReference type="InterPro" id="IPR050706">
    <property type="entry name" value="Cyclic-di-GMP_PDE-like"/>
</dbReference>
<dbReference type="Gene3D" id="3.30.70.270">
    <property type="match status" value="1"/>
</dbReference>
<dbReference type="STRING" id="39482.ERS852491_01286"/>
<dbReference type="AlphaFoldDB" id="A0A174CFC5"/>
<dbReference type="PROSITE" id="PS50883">
    <property type="entry name" value="EAL"/>
    <property type="match status" value="1"/>
</dbReference>
<dbReference type="Pfam" id="PF00563">
    <property type="entry name" value="EAL"/>
    <property type="match status" value="1"/>
</dbReference>
<organism evidence="3 4">
    <name type="scientific">Faecalicatena contorta</name>
    <dbReference type="NCBI Taxonomy" id="39482"/>
    <lineage>
        <taxon>Bacteria</taxon>
        <taxon>Bacillati</taxon>
        <taxon>Bacillota</taxon>
        <taxon>Clostridia</taxon>
        <taxon>Lachnospirales</taxon>
        <taxon>Lachnospiraceae</taxon>
        <taxon>Faecalicatena</taxon>
    </lineage>
</organism>
<dbReference type="SMART" id="SM00267">
    <property type="entry name" value="GGDEF"/>
    <property type="match status" value="1"/>
</dbReference>
<dbReference type="InterPro" id="IPR000160">
    <property type="entry name" value="GGDEF_dom"/>
</dbReference>
<protein>
    <submittedName>
        <fullName evidence="3">Bacteriophytochrome cph2</fullName>
    </submittedName>
</protein>
<accession>A0A174CFC5</accession>
<dbReference type="PROSITE" id="PS50887">
    <property type="entry name" value="GGDEF"/>
    <property type="match status" value="1"/>
</dbReference>
<dbReference type="Gene3D" id="3.20.20.450">
    <property type="entry name" value="EAL domain"/>
    <property type="match status" value="1"/>
</dbReference>
<dbReference type="Proteomes" id="UP000095544">
    <property type="component" value="Unassembled WGS sequence"/>
</dbReference>